<evidence type="ECO:0000313" key="2">
    <source>
        <dbReference type="Proteomes" id="UP000238701"/>
    </source>
</evidence>
<dbReference type="AlphaFoldDB" id="A0A2U3LB06"/>
<evidence type="ECO:0000313" key="1">
    <source>
        <dbReference type="EMBL" id="SPF48909.1"/>
    </source>
</evidence>
<dbReference type="Proteomes" id="UP000238701">
    <property type="component" value="Unassembled WGS sequence"/>
</dbReference>
<name>A0A2U3LB06_9BACT</name>
<protein>
    <submittedName>
        <fullName evidence="1">Uncharacterized protein</fullName>
    </submittedName>
</protein>
<gene>
    <name evidence="1" type="ORF">SBA1_90045</name>
</gene>
<sequence length="70" mass="7317">MFPGCLEPRRFCSTAASYGTAGLRVRPDTVASTTLSLDPVAAADATSGANVFAHLPTSLRGTRFVIEITC</sequence>
<proteinExistence type="predicted"/>
<dbReference type="EMBL" id="OMOD01000188">
    <property type="protein sequence ID" value="SPF48909.1"/>
    <property type="molecule type" value="Genomic_DNA"/>
</dbReference>
<accession>A0A2U3LB06</accession>
<organism evidence="1 2">
    <name type="scientific">Candidatus Sulfotelmatobacter kueseliae</name>
    <dbReference type="NCBI Taxonomy" id="2042962"/>
    <lineage>
        <taxon>Bacteria</taxon>
        <taxon>Pseudomonadati</taxon>
        <taxon>Acidobacteriota</taxon>
        <taxon>Terriglobia</taxon>
        <taxon>Terriglobales</taxon>
        <taxon>Candidatus Korobacteraceae</taxon>
        <taxon>Candidatus Sulfotelmatobacter</taxon>
    </lineage>
</organism>
<reference evidence="2" key="1">
    <citation type="submission" date="2018-02" db="EMBL/GenBank/DDBJ databases">
        <authorList>
            <person name="Hausmann B."/>
        </authorList>
    </citation>
    <scope>NUCLEOTIDE SEQUENCE [LARGE SCALE GENOMIC DNA]</scope>
    <source>
        <strain evidence="2">Peat soil MAG SbA1</strain>
    </source>
</reference>